<reference evidence="3" key="1">
    <citation type="journal article" date="2020" name="Stud. Mycol.">
        <title>101 Dothideomycetes genomes: a test case for predicting lifestyles and emergence of pathogens.</title>
        <authorList>
            <person name="Haridas S."/>
            <person name="Albert R."/>
            <person name="Binder M."/>
            <person name="Bloem J."/>
            <person name="Labutti K."/>
            <person name="Salamov A."/>
            <person name="Andreopoulos B."/>
            <person name="Baker S."/>
            <person name="Barry K."/>
            <person name="Bills G."/>
            <person name="Bluhm B."/>
            <person name="Cannon C."/>
            <person name="Castanera R."/>
            <person name="Culley D."/>
            <person name="Daum C."/>
            <person name="Ezra D."/>
            <person name="Gonzalez J."/>
            <person name="Henrissat B."/>
            <person name="Kuo A."/>
            <person name="Liang C."/>
            <person name="Lipzen A."/>
            <person name="Lutzoni F."/>
            <person name="Magnuson J."/>
            <person name="Mondo S."/>
            <person name="Nolan M."/>
            <person name="Ohm R."/>
            <person name="Pangilinan J."/>
            <person name="Park H.-J."/>
            <person name="Ramirez L."/>
            <person name="Alfaro M."/>
            <person name="Sun H."/>
            <person name="Tritt A."/>
            <person name="Yoshinaga Y."/>
            <person name="Zwiers L.-H."/>
            <person name="Turgeon B."/>
            <person name="Goodwin S."/>
            <person name="Spatafora J."/>
            <person name="Crous P."/>
            <person name="Grigoriev I."/>
        </authorList>
    </citation>
    <scope>NUCLEOTIDE SEQUENCE</scope>
    <source>
        <strain evidence="3">CBS 121167</strain>
    </source>
</reference>
<dbReference type="AlphaFoldDB" id="A0A6A6BEC6"/>
<dbReference type="GeneID" id="54301328"/>
<keyword evidence="2" id="KW-1133">Transmembrane helix</keyword>
<feature type="compositionally biased region" description="Basic and acidic residues" evidence="1">
    <location>
        <begin position="62"/>
        <end position="76"/>
    </location>
</feature>
<dbReference type="Proteomes" id="UP000799438">
    <property type="component" value="Unassembled WGS sequence"/>
</dbReference>
<evidence type="ECO:0000256" key="2">
    <source>
        <dbReference type="SAM" id="Phobius"/>
    </source>
</evidence>
<evidence type="ECO:0000256" key="1">
    <source>
        <dbReference type="SAM" id="MobiDB-lite"/>
    </source>
</evidence>
<protein>
    <submittedName>
        <fullName evidence="3">Uncharacterized protein</fullName>
    </submittedName>
</protein>
<evidence type="ECO:0000313" key="4">
    <source>
        <dbReference type="Proteomes" id="UP000799438"/>
    </source>
</evidence>
<accession>A0A6A6BEC6</accession>
<keyword evidence="2" id="KW-0812">Transmembrane</keyword>
<feature type="transmembrane region" description="Helical" evidence="2">
    <location>
        <begin position="161"/>
        <end position="180"/>
    </location>
</feature>
<name>A0A6A6BEC6_9PEZI</name>
<keyword evidence="2" id="KW-0472">Membrane</keyword>
<evidence type="ECO:0000313" key="3">
    <source>
        <dbReference type="EMBL" id="KAF2141655.1"/>
    </source>
</evidence>
<gene>
    <name evidence="3" type="ORF">K452DRAFT_31511</name>
</gene>
<keyword evidence="4" id="KW-1185">Reference proteome</keyword>
<feature type="region of interest" description="Disordered" evidence="1">
    <location>
        <begin position="52"/>
        <end position="93"/>
    </location>
</feature>
<sequence length="185" mass="20677">MMDDLGMEGREWLGVRGGGARWGSDVRVRIGARVRMRLQGVVSCTCGWMQKGRGRRGGGKADATKTDDDGDANDRKEDEEDEKRGKPTAQHDGSRACVEKEILFGSHAMWARSSSRTQVDVSVLCWARNNTIVSFLPSIHYFFISGFFLIFPLSFFRHSHLLSLSLICCIHCGGGFLWIFGHFSV</sequence>
<dbReference type="EMBL" id="ML995486">
    <property type="protein sequence ID" value="KAF2141655.1"/>
    <property type="molecule type" value="Genomic_DNA"/>
</dbReference>
<dbReference type="RefSeq" id="XP_033397367.1">
    <property type="nucleotide sequence ID" value="XM_033543831.1"/>
</dbReference>
<organism evidence="3 4">
    <name type="scientific">Aplosporella prunicola CBS 121167</name>
    <dbReference type="NCBI Taxonomy" id="1176127"/>
    <lineage>
        <taxon>Eukaryota</taxon>
        <taxon>Fungi</taxon>
        <taxon>Dikarya</taxon>
        <taxon>Ascomycota</taxon>
        <taxon>Pezizomycotina</taxon>
        <taxon>Dothideomycetes</taxon>
        <taxon>Dothideomycetes incertae sedis</taxon>
        <taxon>Botryosphaeriales</taxon>
        <taxon>Aplosporellaceae</taxon>
        <taxon>Aplosporella</taxon>
    </lineage>
</organism>
<proteinExistence type="predicted"/>
<feature type="transmembrane region" description="Helical" evidence="2">
    <location>
        <begin position="132"/>
        <end position="155"/>
    </location>
</feature>